<dbReference type="EMBL" id="HBUE01280121">
    <property type="protein sequence ID" value="CAG6568512.1"/>
    <property type="molecule type" value="Transcribed_RNA"/>
</dbReference>
<proteinExistence type="predicted"/>
<protein>
    <submittedName>
        <fullName evidence="1">(northern house mosquito) hypothetical protein</fullName>
    </submittedName>
</protein>
<evidence type="ECO:0000313" key="1">
    <source>
        <dbReference type="EMBL" id="CAG6461428.1"/>
    </source>
</evidence>
<dbReference type="AlphaFoldDB" id="A0A8D8F8N3"/>
<organism evidence="1">
    <name type="scientific">Culex pipiens</name>
    <name type="common">House mosquito</name>
    <dbReference type="NCBI Taxonomy" id="7175"/>
    <lineage>
        <taxon>Eukaryota</taxon>
        <taxon>Metazoa</taxon>
        <taxon>Ecdysozoa</taxon>
        <taxon>Arthropoda</taxon>
        <taxon>Hexapoda</taxon>
        <taxon>Insecta</taxon>
        <taxon>Pterygota</taxon>
        <taxon>Neoptera</taxon>
        <taxon>Endopterygota</taxon>
        <taxon>Diptera</taxon>
        <taxon>Nematocera</taxon>
        <taxon>Culicoidea</taxon>
        <taxon>Culicidae</taxon>
        <taxon>Culicinae</taxon>
        <taxon>Culicini</taxon>
        <taxon>Culex</taxon>
        <taxon>Culex</taxon>
    </lineage>
</organism>
<dbReference type="EMBL" id="HBUE01042700">
    <property type="protein sequence ID" value="CAG6461428.1"/>
    <property type="molecule type" value="Transcribed_RNA"/>
</dbReference>
<dbReference type="EMBL" id="HBUE01174606">
    <property type="protein sequence ID" value="CAG6516994.1"/>
    <property type="molecule type" value="Transcribed_RNA"/>
</dbReference>
<sequence>MSAFLSLLIPQQLSLPMTNYLQYICVCAQNSDPSAVNAASPTRKSLLIHEKPHLNYDSFFFFVRICHCRWPCPRPPGFLVPSYTGWGRRFFFLFSIPDVVQQSDSRGIHLSPARSDSAFQERQHPLPFR</sequence>
<accession>A0A8D8F8N3</accession>
<reference evidence="1" key="1">
    <citation type="submission" date="2021-05" db="EMBL/GenBank/DDBJ databases">
        <authorList>
            <person name="Alioto T."/>
            <person name="Alioto T."/>
            <person name="Gomez Garrido J."/>
        </authorList>
    </citation>
    <scope>NUCLEOTIDE SEQUENCE</scope>
</reference>
<name>A0A8D8F8N3_CULPI</name>